<dbReference type="EMBL" id="KZ613465">
    <property type="protein sequence ID" value="PMD28027.1"/>
    <property type="molecule type" value="Genomic_DNA"/>
</dbReference>
<organism evidence="1 2">
    <name type="scientific">Hyaloscypha hepaticicola</name>
    <dbReference type="NCBI Taxonomy" id="2082293"/>
    <lineage>
        <taxon>Eukaryota</taxon>
        <taxon>Fungi</taxon>
        <taxon>Dikarya</taxon>
        <taxon>Ascomycota</taxon>
        <taxon>Pezizomycotina</taxon>
        <taxon>Leotiomycetes</taxon>
        <taxon>Helotiales</taxon>
        <taxon>Hyaloscyphaceae</taxon>
        <taxon>Hyaloscypha</taxon>
    </lineage>
</organism>
<dbReference type="Proteomes" id="UP000235672">
    <property type="component" value="Unassembled WGS sequence"/>
</dbReference>
<evidence type="ECO:0000313" key="2">
    <source>
        <dbReference type="Proteomes" id="UP000235672"/>
    </source>
</evidence>
<keyword evidence="2" id="KW-1185">Reference proteome</keyword>
<dbReference type="AlphaFoldDB" id="A0A2J6QP37"/>
<gene>
    <name evidence="1" type="ORF">NA56DRAFT_653812</name>
</gene>
<name>A0A2J6QP37_9HELO</name>
<reference evidence="1 2" key="1">
    <citation type="submission" date="2016-05" db="EMBL/GenBank/DDBJ databases">
        <title>A degradative enzymes factory behind the ericoid mycorrhizal symbiosis.</title>
        <authorList>
            <consortium name="DOE Joint Genome Institute"/>
            <person name="Martino E."/>
            <person name="Morin E."/>
            <person name="Grelet G."/>
            <person name="Kuo A."/>
            <person name="Kohler A."/>
            <person name="Daghino S."/>
            <person name="Barry K."/>
            <person name="Choi C."/>
            <person name="Cichocki N."/>
            <person name="Clum A."/>
            <person name="Copeland A."/>
            <person name="Hainaut M."/>
            <person name="Haridas S."/>
            <person name="Labutti K."/>
            <person name="Lindquist E."/>
            <person name="Lipzen A."/>
            <person name="Khouja H.-R."/>
            <person name="Murat C."/>
            <person name="Ohm R."/>
            <person name="Olson A."/>
            <person name="Spatafora J."/>
            <person name="Veneault-Fourrey C."/>
            <person name="Henrissat B."/>
            <person name="Grigoriev I."/>
            <person name="Martin F."/>
            <person name="Perotto S."/>
        </authorList>
    </citation>
    <scope>NUCLEOTIDE SEQUENCE [LARGE SCALE GENOMIC DNA]</scope>
    <source>
        <strain evidence="1 2">UAMH 7357</strain>
    </source>
</reference>
<protein>
    <submittedName>
        <fullName evidence="1">Uncharacterized protein</fullName>
    </submittedName>
</protein>
<sequence length="102" mass="11206">MSRWRYFVNKKGLSKAFLTNDSGPTTQAPHLTKSLVIIAYNYKGFPTNNSGLTPQALSHQLPLSTPVIHALKFSDIVATIQRALAASFGVPIPRLLNRQLMG</sequence>
<proteinExistence type="predicted"/>
<evidence type="ECO:0000313" key="1">
    <source>
        <dbReference type="EMBL" id="PMD28027.1"/>
    </source>
</evidence>
<accession>A0A2J6QP37</accession>